<dbReference type="Pfam" id="PF02720">
    <property type="entry name" value="DUF222"/>
    <property type="match status" value="1"/>
</dbReference>
<proteinExistence type="predicted"/>
<reference evidence="3 4" key="1">
    <citation type="submission" date="2019-03" db="EMBL/GenBank/DDBJ databases">
        <title>Genomics of glacier-inhabiting Cryobacterium strains.</title>
        <authorList>
            <person name="Liu Q."/>
            <person name="Xin Y.-H."/>
        </authorList>
    </citation>
    <scope>NUCLEOTIDE SEQUENCE [LARGE SCALE GENOMIC DNA]</scope>
    <source>
        <strain evidence="3 4">CGMCC 1.4292</strain>
    </source>
</reference>
<gene>
    <name evidence="3" type="ORF">E3T53_06835</name>
</gene>
<comment type="caution">
    <text evidence="3">The sequence shown here is derived from an EMBL/GenBank/DDBJ whole genome shotgun (WGS) entry which is preliminary data.</text>
</comment>
<dbReference type="InterPro" id="IPR003870">
    <property type="entry name" value="DUF222"/>
</dbReference>
<evidence type="ECO:0000313" key="3">
    <source>
        <dbReference type="EMBL" id="TFD79724.1"/>
    </source>
</evidence>
<sequence>MIGWCISKVICWARASTAEIACALRIPQGTAAGVMRESRGLTHALPLTLQALRTGQISARHAQRMRDHVASIPPLPGDRDRALGQCRPVRRSRGGEALPADL</sequence>
<dbReference type="Proteomes" id="UP000298218">
    <property type="component" value="Unassembled WGS sequence"/>
</dbReference>
<feature type="region of interest" description="Disordered" evidence="1">
    <location>
        <begin position="70"/>
        <end position="102"/>
    </location>
</feature>
<dbReference type="EMBL" id="SOHQ01000021">
    <property type="protein sequence ID" value="TFD79724.1"/>
    <property type="molecule type" value="Genomic_DNA"/>
</dbReference>
<feature type="domain" description="DUF222" evidence="2">
    <location>
        <begin position="14"/>
        <end position="73"/>
    </location>
</feature>
<evidence type="ECO:0000313" key="4">
    <source>
        <dbReference type="Proteomes" id="UP000298218"/>
    </source>
</evidence>
<organism evidence="3 4">
    <name type="scientific">Cryobacterium psychrophilum</name>
    <dbReference type="NCBI Taxonomy" id="41988"/>
    <lineage>
        <taxon>Bacteria</taxon>
        <taxon>Bacillati</taxon>
        <taxon>Actinomycetota</taxon>
        <taxon>Actinomycetes</taxon>
        <taxon>Micrococcales</taxon>
        <taxon>Microbacteriaceae</taxon>
        <taxon>Cryobacterium</taxon>
    </lineage>
</organism>
<protein>
    <submittedName>
        <fullName evidence="3">DUF222 domain-containing protein</fullName>
    </submittedName>
</protein>
<keyword evidence="4" id="KW-1185">Reference proteome</keyword>
<evidence type="ECO:0000259" key="2">
    <source>
        <dbReference type="Pfam" id="PF02720"/>
    </source>
</evidence>
<dbReference type="AlphaFoldDB" id="A0A4Y8KRP4"/>
<name>A0A4Y8KRP4_9MICO</name>
<evidence type="ECO:0000256" key="1">
    <source>
        <dbReference type="SAM" id="MobiDB-lite"/>
    </source>
</evidence>
<dbReference type="OrthoDB" id="4955026at2"/>
<accession>A0A4Y8KRP4</accession>